<evidence type="ECO:0000313" key="2">
    <source>
        <dbReference type="Proteomes" id="UP001457282"/>
    </source>
</evidence>
<dbReference type="EMBL" id="JBEDUW010000001">
    <property type="protein sequence ID" value="KAK9948994.1"/>
    <property type="molecule type" value="Genomic_DNA"/>
</dbReference>
<evidence type="ECO:0000313" key="1">
    <source>
        <dbReference type="EMBL" id="KAK9948994.1"/>
    </source>
</evidence>
<name>A0AAW1YK17_RUBAR</name>
<gene>
    <name evidence="1" type="ORF">M0R45_004545</name>
</gene>
<organism evidence="1 2">
    <name type="scientific">Rubus argutus</name>
    <name type="common">Southern blackberry</name>
    <dbReference type="NCBI Taxonomy" id="59490"/>
    <lineage>
        <taxon>Eukaryota</taxon>
        <taxon>Viridiplantae</taxon>
        <taxon>Streptophyta</taxon>
        <taxon>Embryophyta</taxon>
        <taxon>Tracheophyta</taxon>
        <taxon>Spermatophyta</taxon>
        <taxon>Magnoliopsida</taxon>
        <taxon>eudicotyledons</taxon>
        <taxon>Gunneridae</taxon>
        <taxon>Pentapetalae</taxon>
        <taxon>rosids</taxon>
        <taxon>fabids</taxon>
        <taxon>Rosales</taxon>
        <taxon>Rosaceae</taxon>
        <taxon>Rosoideae</taxon>
        <taxon>Rosoideae incertae sedis</taxon>
        <taxon>Rubus</taxon>
    </lineage>
</organism>
<comment type="caution">
    <text evidence="1">The sequence shown here is derived from an EMBL/GenBank/DDBJ whole genome shotgun (WGS) entry which is preliminary data.</text>
</comment>
<sequence>MKISAEKLFEEKSRISSFLQPKMLMSPVILLPFRTSFTRSLRLSDKIHGTAEPEILLKERSSTWRESPNRAESLTLKSRRFEERSRNF</sequence>
<accession>A0AAW1YK17</accession>
<keyword evidence="2" id="KW-1185">Reference proteome</keyword>
<dbReference type="AlphaFoldDB" id="A0AAW1YK17"/>
<protein>
    <submittedName>
        <fullName evidence="1">Uncharacterized protein</fullName>
    </submittedName>
</protein>
<dbReference type="Proteomes" id="UP001457282">
    <property type="component" value="Unassembled WGS sequence"/>
</dbReference>
<reference evidence="1 2" key="1">
    <citation type="journal article" date="2023" name="G3 (Bethesda)">
        <title>A chromosome-length genome assembly and annotation of blackberry (Rubus argutus, cv. 'Hillquist').</title>
        <authorList>
            <person name="Bruna T."/>
            <person name="Aryal R."/>
            <person name="Dudchenko O."/>
            <person name="Sargent D.J."/>
            <person name="Mead D."/>
            <person name="Buti M."/>
            <person name="Cavallini A."/>
            <person name="Hytonen T."/>
            <person name="Andres J."/>
            <person name="Pham M."/>
            <person name="Weisz D."/>
            <person name="Mascagni F."/>
            <person name="Usai G."/>
            <person name="Natali L."/>
            <person name="Bassil N."/>
            <person name="Fernandez G.E."/>
            <person name="Lomsadze A."/>
            <person name="Armour M."/>
            <person name="Olukolu B."/>
            <person name="Poorten T."/>
            <person name="Britton C."/>
            <person name="Davik J."/>
            <person name="Ashrafi H."/>
            <person name="Aiden E.L."/>
            <person name="Borodovsky M."/>
            <person name="Worthington M."/>
        </authorList>
    </citation>
    <scope>NUCLEOTIDE SEQUENCE [LARGE SCALE GENOMIC DNA]</scope>
    <source>
        <strain evidence="1">PI 553951</strain>
    </source>
</reference>
<proteinExistence type="predicted"/>